<evidence type="ECO:0000313" key="2">
    <source>
        <dbReference type="EMBL" id="KZM25269.1"/>
    </source>
</evidence>
<sequence length="177" mass="18337">MRHLKPQLESDGSVTSPFQPTPAYLRDIESAGPLASGAEMAAEQSLLPCKAGKRTLPVQIKGKPPSGQVMHGRASAVPSPSLMTPDLSRSSSVSSKSANGTGKRLGDEITSALTITSTPLKLSASSEQFKEYVITTTYCVPRSSTCELPLVSVSVSLPSRAAAPKISGDAVPAPSES</sequence>
<evidence type="ECO:0000256" key="1">
    <source>
        <dbReference type="SAM" id="MobiDB-lite"/>
    </source>
</evidence>
<protein>
    <submittedName>
        <fullName evidence="2">Uncharacterized protein</fullName>
    </submittedName>
</protein>
<dbReference type="AlphaFoldDB" id="A0A163HFC1"/>
<comment type="caution">
    <text evidence="2">The sequence shown here is derived from an EMBL/GenBank/DDBJ whole genome shotgun (WGS) entry which is preliminary data.</text>
</comment>
<feature type="region of interest" description="Disordered" evidence="1">
    <location>
        <begin position="1"/>
        <end position="24"/>
    </location>
</feature>
<proteinExistence type="predicted"/>
<feature type="region of interest" description="Disordered" evidence="1">
    <location>
        <begin position="56"/>
        <end position="104"/>
    </location>
</feature>
<gene>
    <name evidence="2" type="ORF">ST47_g3585</name>
</gene>
<keyword evidence="3" id="KW-1185">Reference proteome</keyword>
<organism evidence="2 3">
    <name type="scientific">Didymella rabiei</name>
    <name type="common">Chickpea ascochyta blight fungus</name>
    <name type="synonym">Mycosphaerella rabiei</name>
    <dbReference type="NCBI Taxonomy" id="5454"/>
    <lineage>
        <taxon>Eukaryota</taxon>
        <taxon>Fungi</taxon>
        <taxon>Dikarya</taxon>
        <taxon>Ascomycota</taxon>
        <taxon>Pezizomycotina</taxon>
        <taxon>Dothideomycetes</taxon>
        <taxon>Pleosporomycetidae</taxon>
        <taxon>Pleosporales</taxon>
        <taxon>Pleosporineae</taxon>
        <taxon>Didymellaceae</taxon>
        <taxon>Ascochyta</taxon>
    </lineage>
</organism>
<accession>A0A163HFC1</accession>
<feature type="compositionally biased region" description="Low complexity" evidence="1">
    <location>
        <begin position="88"/>
        <end position="97"/>
    </location>
</feature>
<reference evidence="2 3" key="1">
    <citation type="journal article" date="2016" name="Sci. Rep.">
        <title>Draft genome sequencing and secretome analysis of fungal phytopathogen Ascochyta rabiei provides insight into the necrotrophic effector repertoire.</title>
        <authorList>
            <person name="Verma S."/>
            <person name="Gazara R.K."/>
            <person name="Nizam S."/>
            <person name="Parween S."/>
            <person name="Chattopadhyay D."/>
            <person name="Verma P.K."/>
        </authorList>
    </citation>
    <scope>NUCLEOTIDE SEQUENCE [LARGE SCALE GENOMIC DNA]</scope>
    <source>
        <strain evidence="2 3">ArDII</strain>
    </source>
</reference>
<name>A0A163HFC1_DIDRA</name>
<dbReference type="Proteomes" id="UP000076837">
    <property type="component" value="Unassembled WGS sequence"/>
</dbReference>
<dbReference type="EMBL" id="JYNV01000130">
    <property type="protein sequence ID" value="KZM25269.1"/>
    <property type="molecule type" value="Genomic_DNA"/>
</dbReference>
<evidence type="ECO:0000313" key="3">
    <source>
        <dbReference type="Proteomes" id="UP000076837"/>
    </source>
</evidence>